<keyword evidence="3" id="KW-1185">Reference proteome</keyword>
<feature type="chain" id="PRO_5040897024" evidence="1">
    <location>
        <begin position="27"/>
        <end position="245"/>
    </location>
</feature>
<dbReference type="Pfam" id="PF06764">
    <property type="entry name" value="DUF1223"/>
    <property type="match status" value="1"/>
</dbReference>
<comment type="caution">
    <text evidence="2">The sequence shown here is derived from an EMBL/GenBank/DDBJ whole genome shotgun (WGS) entry which is preliminary data.</text>
</comment>
<organism evidence="2 3">
    <name type="scientific">Chelativorans petroleitrophicus</name>
    <dbReference type="NCBI Taxonomy" id="2975484"/>
    <lineage>
        <taxon>Bacteria</taxon>
        <taxon>Pseudomonadati</taxon>
        <taxon>Pseudomonadota</taxon>
        <taxon>Alphaproteobacteria</taxon>
        <taxon>Hyphomicrobiales</taxon>
        <taxon>Phyllobacteriaceae</taxon>
        <taxon>Chelativorans</taxon>
    </lineage>
</organism>
<gene>
    <name evidence="2" type="ORF">NYR54_02105</name>
</gene>
<sequence>MSILATRRCLLKLGLLLVPMPLRARAQEKPAAVVELFTSQGCSSCPPADALFVELAERDDLVVLTYHVDYWDYLGWKDYLATPENTARQRAYGEVFENTVYTPQAVVNGHLNVVGSDRDTLYEALARNSGKLAVDVALSYPGRSIVIEIGSAAASADAHVILAFYEPRKVVDIRGGENSGRTIDYRNIVTSFQIMGMWHGDAMRMELPMSEIARKGGHCAVLLQAVDAAGRPGRILGAARASASW</sequence>
<proteinExistence type="predicted"/>
<accession>A0A9X3B8L8</accession>
<dbReference type="EMBL" id="JAODNV010000004">
    <property type="protein sequence ID" value="MCT8989091.1"/>
    <property type="molecule type" value="Genomic_DNA"/>
</dbReference>
<keyword evidence="1" id="KW-0732">Signal</keyword>
<feature type="signal peptide" evidence="1">
    <location>
        <begin position="1"/>
        <end position="26"/>
    </location>
</feature>
<dbReference type="PANTHER" id="PTHR36057">
    <property type="match status" value="1"/>
</dbReference>
<dbReference type="RefSeq" id="WP_261513773.1">
    <property type="nucleotide sequence ID" value="NZ_JAODNV010000004.1"/>
</dbReference>
<dbReference type="AlphaFoldDB" id="A0A9X3B8L8"/>
<protein>
    <submittedName>
        <fullName evidence="2">DUF1223 domain-containing protein</fullName>
    </submittedName>
</protein>
<name>A0A9X3B8L8_9HYPH</name>
<dbReference type="PANTHER" id="PTHR36057:SF1">
    <property type="entry name" value="LIPOPROTEIN LIPID ATTACHMENT SITE-LIKE PROTEIN, PUTATIVE (DUF1223)-RELATED"/>
    <property type="match status" value="1"/>
</dbReference>
<dbReference type="InterPro" id="IPR010634">
    <property type="entry name" value="DUF1223"/>
</dbReference>
<dbReference type="Proteomes" id="UP001149009">
    <property type="component" value="Unassembled WGS sequence"/>
</dbReference>
<evidence type="ECO:0000313" key="2">
    <source>
        <dbReference type="EMBL" id="MCT8989091.1"/>
    </source>
</evidence>
<dbReference type="SUPFAM" id="SSF52833">
    <property type="entry name" value="Thioredoxin-like"/>
    <property type="match status" value="1"/>
</dbReference>
<evidence type="ECO:0000313" key="3">
    <source>
        <dbReference type="Proteomes" id="UP001149009"/>
    </source>
</evidence>
<evidence type="ECO:0000256" key="1">
    <source>
        <dbReference type="SAM" id="SignalP"/>
    </source>
</evidence>
<reference evidence="2" key="1">
    <citation type="submission" date="2022-08" db="EMBL/GenBank/DDBJ databases">
        <title>Chelativorans sichuanense sp. nov., a paraffin oil-degrading bacterium isolated from a mixture of oil-based drill cuttings and paddy soil.</title>
        <authorList>
            <person name="Yu J."/>
            <person name="Liu H."/>
            <person name="Chen Q."/>
        </authorList>
    </citation>
    <scope>NUCLEOTIDE SEQUENCE</scope>
    <source>
        <strain evidence="2">SCAU 2101</strain>
    </source>
</reference>
<dbReference type="InterPro" id="IPR036249">
    <property type="entry name" value="Thioredoxin-like_sf"/>
</dbReference>